<dbReference type="Pfam" id="PF19313">
    <property type="entry name" value="DUF5916"/>
    <property type="match status" value="1"/>
</dbReference>
<reference evidence="2" key="1">
    <citation type="submission" date="2018-05" db="EMBL/GenBank/DDBJ databases">
        <authorList>
            <person name="Lanie J.A."/>
            <person name="Ng W.-L."/>
            <person name="Kazmierczak K.M."/>
            <person name="Andrzejewski T.M."/>
            <person name="Davidsen T.M."/>
            <person name="Wayne K.J."/>
            <person name="Tettelin H."/>
            <person name="Glass J.I."/>
            <person name="Rusch D."/>
            <person name="Podicherti R."/>
            <person name="Tsui H.-C.T."/>
            <person name="Winkler M.E."/>
        </authorList>
    </citation>
    <scope>NUCLEOTIDE SEQUENCE</scope>
</reference>
<name>A0A382BKB3_9ZZZZ</name>
<feature type="non-terminal residue" evidence="2">
    <location>
        <position position="1"/>
    </location>
</feature>
<dbReference type="EMBL" id="UINC01029969">
    <property type="protein sequence ID" value="SVB13603.1"/>
    <property type="molecule type" value="Genomic_DNA"/>
</dbReference>
<proteinExistence type="predicted"/>
<accession>A0A382BKB3</accession>
<feature type="domain" description="DUF5916" evidence="1">
    <location>
        <begin position="59"/>
        <end position="136"/>
    </location>
</feature>
<gene>
    <name evidence="2" type="ORF">METZ01_LOCUS166457</name>
</gene>
<dbReference type="InterPro" id="IPR045670">
    <property type="entry name" value="DUF5916"/>
</dbReference>
<evidence type="ECO:0000313" key="2">
    <source>
        <dbReference type="EMBL" id="SVB13603.1"/>
    </source>
</evidence>
<evidence type="ECO:0000259" key="1">
    <source>
        <dbReference type="Pfam" id="PF19313"/>
    </source>
</evidence>
<organism evidence="2">
    <name type="scientific">marine metagenome</name>
    <dbReference type="NCBI Taxonomy" id="408172"/>
    <lineage>
        <taxon>unclassified sequences</taxon>
        <taxon>metagenomes</taxon>
        <taxon>ecological metagenomes</taxon>
    </lineage>
</organism>
<dbReference type="AlphaFoldDB" id="A0A382BKB3"/>
<sequence length="549" mass="62027">GWRRSEGMSPVFAGRLQGLRGMSQGLGLEAVPSTIASIRHSPCNDPSGCVTGYDATTFPRDLSLDLNYSVTSSLRASASINTDFAEVEADRRQVNLTRFPLFFPERRDFFLEGSGVFSFASSQGANPFYSRNIGLDGRSGQQIPIQYGTRLTGQAGEYELGFYQIGTGAHTYFDNGLGLDRDIAPEDFTVARVKRNLFEQSSVGAIYTRRSHVADANNETYAGHTAGIDLDLRTRNFLGNKNLSLSTFALFNTDPQRGGNFFRSLSRLSARGLRLVYPNDIWYAHVSYREFGDDYDPAVGFVRRNNFRRLEPNISWSPRANAISWIRNFNFSAQWRRQWQMAGQMAGNQEEDELRLNLFGINLESGDGIDFSATRTHEFLDRNFRVSSDVSVTPGDYEWWEYRVFARTASYRKIGLFGSLAKGGFWDGDRTRIFGGFNVRPVAGINSRVNLERNEVSMPTGDFAANVYSIETQWTPTPWVGFTNQVQYDDVSEIVGLFLRMRWIVNPGNDVYLVYTHNWQNYGAGLLEDPDLRTLSTGSSVKLNYTYRF</sequence>
<protein>
    <recommendedName>
        <fullName evidence="1">DUF5916 domain-containing protein</fullName>
    </recommendedName>
</protein>